<feature type="compositionally biased region" description="Pro residues" evidence="4">
    <location>
        <begin position="330"/>
        <end position="340"/>
    </location>
</feature>
<dbReference type="InterPro" id="IPR041489">
    <property type="entry name" value="PDZ_6"/>
</dbReference>
<dbReference type="PROSITE" id="PS50106">
    <property type="entry name" value="PDZ"/>
    <property type="match status" value="1"/>
</dbReference>
<dbReference type="InterPro" id="IPR001849">
    <property type="entry name" value="PH_domain"/>
</dbReference>
<evidence type="ECO:0000256" key="3">
    <source>
        <dbReference type="ARBA" id="ARBA00023136"/>
    </source>
</evidence>
<feature type="region of interest" description="Disordered" evidence="4">
    <location>
        <begin position="247"/>
        <end position="269"/>
    </location>
</feature>
<dbReference type="PANTHER" id="PTHR10663:SF376">
    <property type="entry name" value="PH AND SEC7 DOMAIN-CONTAINING PROTEIN"/>
    <property type="match status" value="1"/>
</dbReference>
<accession>A0A226DER4</accession>
<feature type="region of interest" description="Disordered" evidence="4">
    <location>
        <begin position="994"/>
        <end position="1038"/>
    </location>
</feature>
<dbReference type="CDD" id="cd00171">
    <property type="entry name" value="Sec7"/>
    <property type="match status" value="1"/>
</dbReference>
<dbReference type="InterPro" id="IPR000904">
    <property type="entry name" value="Sec7_dom"/>
</dbReference>
<dbReference type="Gene3D" id="1.10.1000.11">
    <property type="entry name" value="Arf Nucleotide-binding Site Opener,domain 2"/>
    <property type="match status" value="1"/>
</dbReference>
<evidence type="ECO:0000256" key="2">
    <source>
        <dbReference type="ARBA" id="ARBA00022475"/>
    </source>
</evidence>
<dbReference type="SMART" id="SM00222">
    <property type="entry name" value="Sec7"/>
    <property type="match status" value="1"/>
</dbReference>
<feature type="region of interest" description="Disordered" evidence="4">
    <location>
        <begin position="1084"/>
        <end position="1125"/>
    </location>
</feature>
<evidence type="ECO:0000313" key="8">
    <source>
        <dbReference type="EMBL" id="OXA43468.1"/>
    </source>
</evidence>
<feature type="region of interest" description="Disordered" evidence="4">
    <location>
        <begin position="314"/>
        <end position="421"/>
    </location>
</feature>
<dbReference type="SUPFAM" id="SSF48425">
    <property type="entry name" value="Sec7 domain"/>
    <property type="match status" value="1"/>
</dbReference>
<dbReference type="EMBL" id="LNIX01000022">
    <property type="protein sequence ID" value="OXA43468.1"/>
    <property type="molecule type" value="Genomic_DNA"/>
</dbReference>
<reference evidence="8 9" key="1">
    <citation type="submission" date="2015-12" db="EMBL/GenBank/DDBJ databases">
        <title>The genome of Folsomia candida.</title>
        <authorList>
            <person name="Faddeeva A."/>
            <person name="Derks M.F."/>
            <person name="Anvar Y."/>
            <person name="Smit S."/>
            <person name="Van Straalen N."/>
            <person name="Roelofs D."/>
        </authorList>
    </citation>
    <scope>NUCLEOTIDE SEQUENCE [LARGE SCALE GENOMIC DNA]</scope>
    <source>
        <strain evidence="8 9">VU population</strain>
        <tissue evidence="8">Whole body</tissue>
    </source>
</reference>
<keyword evidence="2" id="KW-1003">Cell membrane</keyword>
<dbReference type="Pfam" id="PF17820">
    <property type="entry name" value="PDZ_6"/>
    <property type="match status" value="1"/>
</dbReference>
<evidence type="ECO:0000259" key="5">
    <source>
        <dbReference type="PROSITE" id="PS50003"/>
    </source>
</evidence>
<feature type="compositionally biased region" description="Basic and acidic residues" evidence="4">
    <location>
        <begin position="314"/>
        <end position="326"/>
    </location>
</feature>
<protein>
    <submittedName>
        <fullName evidence="8">PH and SEC7 domain-containing protein 2</fullName>
    </submittedName>
</protein>
<dbReference type="InterPro" id="IPR036034">
    <property type="entry name" value="PDZ_sf"/>
</dbReference>
<dbReference type="GO" id="GO:0032012">
    <property type="term" value="P:regulation of ARF protein signal transduction"/>
    <property type="evidence" value="ECO:0007669"/>
    <property type="project" value="InterPro"/>
</dbReference>
<comment type="caution">
    <text evidence="8">The sequence shown here is derived from an EMBL/GenBank/DDBJ whole genome shotgun (WGS) entry which is preliminary data.</text>
</comment>
<dbReference type="SMART" id="SM00228">
    <property type="entry name" value="PDZ"/>
    <property type="match status" value="1"/>
</dbReference>
<evidence type="ECO:0000256" key="4">
    <source>
        <dbReference type="SAM" id="MobiDB-lite"/>
    </source>
</evidence>
<proteinExistence type="predicted"/>
<feature type="compositionally biased region" description="Low complexity" evidence="4">
    <location>
        <begin position="126"/>
        <end position="135"/>
    </location>
</feature>
<dbReference type="PROSITE" id="PS50190">
    <property type="entry name" value="SEC7"/>
    <property type="match status" value="1"/>
</dbReference>
<feature type="compositionally biased region" description="Basic residues" evidence="4">
    <location>
        <begin position="115"/>
        <end position="125"/>
    </location>
</feature>
<feature type="compositionally biased region" description="Polar residues" evidence="4">
    <location>
        <begin position="547"/>
        <end position="568"/>
    </location>
</feature>
<feature type="region of interest" description="Disordered" evidence="4">
    <location>
        <begin position="96"/>
        <end position="189"/>
    </location>
</feature>
<keyword evidence="3" id="KW-0472">Membrane</keyword>
<evidence type="ECO:0000259" key="6">
    <source>
        <dbReference type="PROSITE" id="PS50106"/>
    </source>
</evidence>
<dbReference type="STRING" id="158441.A0A226DER4"/>
<dbReference type="Proteomes" id="UP000198287">
    <property type="component" value="Unassembled WGS sequence"/>
</dbReference>
<dbReference type="SMART" id="SM00233">
    <property type="entry name" value="PH"/>
    <property type="match status" value="1"/>
</dbReference>
<feature type="domain" description="PH" evidence="5">
    <location>
        <begin position="835"/>
        <end position="942"/>
    </location>
</feature>
<dbReference type="InterPro" id="IPR023394">
    <property type="entry name" value="Sec7_C_sf"/>
</dbReference>
<dbReference type="AlphaFoldDB" id="A0A226DER4"/>
<dbReference type="SUPFAM" id="SSF50729">
    <property type="entry name" value="PH domain-like"/>
    <property type="match status" value="1"/>
</dbReference>
<feature type="compositionally biased region" description="Low complexity" evidence="4">
    <location>
        <begin position="1010"/>
        <end position="1023"/>
    </location>
</feature>
<sequence length="1125" mass="122957">MDSSGSEGILGVVLRRSETAGRGLGLGFSIIGGIGYDFPPVLYDIEKDSPAEICGMLEAGDVILSVNEREVVKLSTKEVLKCLRLSGDIVHIKFKRGTSPRRKPGTTIPLNAKLSHGRRRRRHTSRQQSRPAQSSQPPPTLVPLKQHNSPSQTNHNNKTTSLNSNSISTTKRGSQIPVYQPTSSSPSHRVVVAATTTSTPSPDHKKTSSSFNDELFINHSFDHHATSSSAKVLHSPTVNKVQAHIHTLQDKQQAVPTSTRNGGGGRSRNFETFVMTGDAILSKDLSKNEANPLLSSPRKPVVVRTITDVVMPRKEETTCLVDKSESDDTPTPPTFPPPPSELNNSYNSDEAKLPPPPVEVTQQQQKNGGCGKCHDKKKTNGVTKKTFYPNYRDDVEDEEEENYSGNNTEDTSISSSVMSDDDDDEAICRDQIYPGCEEDVVVAEVDATGTTSPVAGCSKNLMGNGNGNYYNGIKTGPIAASTTGVQMTREDSYDGGGGVEKSGGGGIATASFEKERYAEYILVNESDFSPRHGPTTNATTPGGPHHSNSYSQAINSKATPPTKHQNSLPRDPSSSFHEEDEDLSSSSTTTSTNSENDPFQSSQQEGGPSSARHNTDSISGGESDSSDVESVCVPPVTKAVDVPSAIRLGKRLWALDGFRSGDVWRHLCKNTEYNRIVAIEYLSNFNFTGETVDVALRKFLATCPLKGETQERERVLSYFALRYLENNPGLQFSSPDAVHTITCAIMLLNTDLYAGANKERMTCPQFIENLSGLNDGKNFNKETLKLLYISVRKKPLVSPGDIDDAVVNPANRGARMGLEDQAAASASVTDLTKSMDYRTGYLMRKSTHELGGKKTPFGKRSWKIFFCRLKELVLLLLADEGNCSVPTYQIKLHHAFASPASDYRKRKNVLRLVLADSSQFLLQASDPRELTSWVELLNWNSARFSAPALEAPISSTGRFQKPLLPSCITALCRDEQVATHLRAQQHWEKQLGFYTPPVKEVPPPKKGKGKVSSSSDQPAGASSLPPPPPPPFSSTSTSNPPFPPLLLLSYAHVKKEDREKVLFFQSEILRYHTYLTLLEKLGQSDPHVGQDNQQQAPSSPPPPVDLNRLPNNIPPIILHEEEDDD</sequence>
<dbReference type="PANTHER" id="PTHR10663">
    <property type="entry name" value="GUANYL-NUCLEOTIDE EXCHANGE FACTOR"/>
    <property type="match status" value="1"/>
</dbReference>
<dbReference type="InterPro" id="IPR001605">
    <property type="entry name" value="PH_dom-spectrin-type"/>
</dbReference>
<dbReference type="Gene3D" id="2.30.42.10">
    <property type="match status" value="1"/>
</dbReference>
<keyword evidence="9" id="KW-1185">Reference proteome</keyword>
<dbReference type="InterPro" id="IPR035999">
    <property type="entry name" value="Sec7_dom_sf"/>
</dbReference>
<feature type="compositionally biased region" description="Low complexity" evidence="4">
    <location>
        <begin position="619"/>
        <end position="631"/>
    </location>
</feature>
<feature type="compositionally biased region" description="Low complexity" evidence="4">
    <location>
        <begin position="532"/>
        <end position="546"/>
    </location>
</feature>
<feature type="domain" description="PDZ" evidence="6">
    <location>
        <begin position="11"/>
        <end position="98"/>
    </location>
</feature>
<dbReference type="InterPro" id="IPR011993">
    <property type="entry name" value="PH-like_dom_sf"/>
</dbReference>
<dbReference type="Gene3D" id="2.30.29.30">
    <property type="entry name" value="Pleckstrin-homology domain (PH domain)/Phosphotyrosine-binding domain (PTB)"/>
    <property type="match status" value="1"/>
</dbReference>
<evidence type="ECO:0000256" key="1">
    <source>
        <dbReference type="ARBA" id="ARBA00004236"/>
    </source>
</evidence>
<feature type="domain" description="SEC7" evidence="7">
    <location>
        <begin position="579"/>
        <end position="794"/>
    </location>
</feature>
<feature type="compositionally biased region" description="Low complexity" evidence="4">
    <location>
        <begin position="584"/>
        <end position="595"/>
    </location>
</feature>
<dbReference type="GO" id="GO:0005085">
    <property type="term" value="F:guanyl-nucleotide exchange factor activity"/>
    <property type="evidence" value="ECO:0007669"/>
    <property type="project" value="InterPro"/>
</dbReference>
<dbReference type="GO" id="GO:0005886">
    <property type="term" value="C:plasma membrane"/>
    <property type="evidence" value="ECO:0007669"/>
    <property type="project" value="UniProtKB-SubCell"/>
</dbReference>
<organism evidence="8 9">
    <name type="scientific">Folsomia candida</name>
    <name type="common">Springtail</name>
    <dbReference type="NCBI Taxonomy" id="158441"/>
    <lineage>
        <taxon>Eukaryota</taxon>
        <taxon>Metazoa</taxon>
        <taxon>Ecdysozoa</taxon>
        <taxon>Arthropoda</taxon>
        <taxon>Hexapoda</taxon>
        <taxon>Collembola</taxon>
        <taxon>Entomobryomorpha</taxon>
        <taxon>Isotomoidea</taxon>
        <taxon>Isotomidae</taxon>
        <taxon>Proisotominae</taxon>
        <taxon>Folsomia</taxon>
    </lineage>
</organism>
<evidence type="ECO:0000259" key="7">
    <source>
        <dbReference type="PROSITE" id="PS50190"/>
    </source>
</evidence>
<dbReference type="Pfam" id="PF15410">
    <property type="entry name" value="PH_9"/>
    <property type="match status" value="1"/>
</dbReference>
<dbReference type="InterPro" id="IPR001478">
    <property type="entry name" value="PDZ"/>
</dbReference>
<dbReference type="PROSITE" id="PS50003">
    <property type="entry name" value="PH_DOMAIN"/>
    <property type="match status" value="1"/>
</dbReference>
<gene>
    <name evidence="8" type="ORF">Fcan01_21721</name>
</gene>
<dbReference type="GO" id="GO:0005543">
    <property type="term" value="F:phospholipid binding"/>
    <property type="evidence" value="ECO:0007669"/>
    <property type="project" value="InterPro"/>
</dbReference>
<dbReference type="OrthoDB" id="2157641at2759"/>
<feature type="region of interest" description="Disordered" evidence="4">
    <location>
        <begin position="525"/>
        <end position="631"/>
    </location>
</feature>
<name>A0A226DER4_FOLCA</name>
<comment type="subcellular location">
    <subcellularLocation>
        <location evidence="1">Cell membrane</location>
    </subcellularLocation>
</comment>
<dbReference type="InterPro" id="IPR041681">
    <property type="entry name" value="PH_9"/>
</dbReference>
<feature type="compositionally biased region" description="Polar residues" evidence="4">
    <location>
        <begin position="596"/>
        <end position="607"/>
    </location>
</feature>
<feature type="compositionally biased region" description="Low complexity" evidence="4">
    <location>
        <begin position="153"/>
        <end position="170"/>
    </location>
</feature>
<evidence type="ECO:0000313" key="9">
    <source>
        <dbReference type="Proteomes" id="UP000198287"/>
    </source>
</evidence>
<dbReference type="PRINTS" id="PR00683">
    <property type="entry name" value="SPECTRINPH"/>
</dbReference>
<dbReference type="Pfam" id="PF01369">
    <property type="entry name" value="Sec7"/>
    <property type="match status" value="1"/>
</dbReference>
<dbReference type="SUPFAM" id="SSF50156">
    <property type="entry name" value="PDZ domain-like"/>
    <property type="match status" value="1"/>
</dbReference>
<dbReference type="CDD" id="cd00136">
    <property type="entry name" value="PDZ_canonical"/>
    <property type="match status" value="1"/>
</dbReference>